<dbReference type="InterPro" id="IPR016872">
    <property type="entry name" value="UCP028160"/>
</dbReference>
<reference evidence="1 2" key="1">
    <citation type="submission" date="2020-11" db="EMBL/GenBank/DDBJ databases">
        <title>Vibrio nitrifigilis sp. nov., a marine nitrogen-fixing bacterium isolated from the lagoon sediment of an islet inside an atoll.</title>
        <authorList>
            <person name="Wang L.-T."/>
            <person name="Shieh W.Y."/>
        </authorList>
    </citation>
    <scope>NUCLEOTIDE SEQUENCE [LARGE SCALE GENOMIC DNA]</scope>
    <source>
        <strain evidence="1 2">NFV-1</strain>
    </source>
</reference>
<organism evidence="1 2">
    <name type="scientific">Vibrio nitrifigilis</name>
    <dbReference type="NCBI Taxonomy" id="2789781"/>
    <lineage>
        <taxon>Bacteria</taxon>
        <taxon>Pseudomonadati</taxon>
        <taxon>Pseudomonadota</taxon>
        <taxon>Gammaproteobacteria</taxon>
        <taxon>Vibrionales</taxon>
        <taxon>Vibrionaceae</taxon>
        <taxon>Vibrio</taxon>
    </lineage>
</organism>
<protein>
    <submittedName>
        <fullName evidence="1">DUF1481 domain-containing protein</fullName>
    </submittedName>
</protein>
<evidence type="ECO:0000313" key="1">
    <source>
        <dbReference type="EMBL" id="MBF9001238.1"/>
    </source>
</evidence>
<keyword evidence="2" id="KW-1185">Reference proteome</keyword>
<dbReference type="RefSeq" id="WP_196123597.1">
    <property type="nucleotide sequence ID" value="NZ_JADPMR010000001.1"/>
</dbReference>
<dbReference type="EMBL" id="JADPMR010000001">
    <property type="protein sequence ID" value="MBF9001238.1"/>
    <property type="molecule type" value="Genomic_DNA"/>
</dbReference>
<dbReference type="PROSITE" id="PS51257">
    <property type="entry name" value="PROKAR_LIPOPROTEIN"/>
    <property type="match status" value="1"/>
</dbReference>
<evidence type="ECO:0000313" key="2">
    <source>
        <dbReference type="Proteomes" id="UP000597206"/>
    </source>
</evidence>
<proteinExistence type="predicted"/>
<gene>
    <name evidence="1" type="ORF">I1A42_11850</name>
</gene>
<dbReference type="InterPro" id="IPR010858">
    <property type="entry name" value="DUF1481"/>
</dbReference>
<dbReference type="Proteomes" id="UP000597206">
    <property type="component" value="Unassembled WGS sequence"/>
</dbReference>
<accession>A0ABS0GGA6</accession>
<name>A0ABS0GGA6_9VIBR</name>
<dbReference type="PIRSF" id="PIRSF028160">
    <property type="entry name" value="UCP028160"/>
    <property type="match status" value="1"/>
</dbReference>
<sequence>MKYRIASILLLSVLAGCSSTSPTLKKPQTELYSGGERVGDEARYYWFTEKNKAPVSASDYVISGAYNWYKTSYRWDNNLVREVARVGAQRKDGKVVSFETLLRFDVRGEPIYQRYRIDGKVYPLTTEQIDKYIQQARYVSKVTQEQDKQGLELIQGVWNGEKFVTCRARQYARVQFNDSLPDFVINRLASIDSYIAFLGKIRNNTIYIEKLLTLDDSEHQCVTRPELLDEKN</sequence>
<dbReference type="Pfam" id="PF07356">
    <property type="entry name" value="DUF1481"/>
    <property type="match status" value="1"/>
</dbReference>
<comment type="caution">
    <text evidence="1">The sequence shown here is derived from an EMBL/GenBank/DDBJ whole genome shotgun (WGS) entry which is preliminary data.</text>
</comment>